<organism evidence="1 2">
    <name type="scientific">Halorientalis persicus</name>
    <dbReference type="NCBI Taxonomy" id="1367881"/>
    <lineage>
        <taxon>Archaea</taxon>
        <taxon>Methanobacteriati</taxon>
        <taxon>Methanobacteriota</taxon>
        <taxon>Stenosarchaea group</taxon>
        <taxon>Halobacteria</taxon>
        <taxon>Halobacteriales</taxon>
        <taxon>Haloarculaceae</taxon>
        <taxon>Halorientalis</taxon>
    </lineage>
</organism>
<dbReference type="Proteomes" id="UP000198775">
    <property type="component" value="Unassembled WGS sequence"/>
</dbReference>
<feature type="non-terminal residue" evidence="1">
    <location>
        <position position="1"/>
    </location>
</feature>
<dbReference type="OrthoDB" id="238943at2157"/>
<gene>
    <name evidence="1" type="ORF">SAMN05216388_106310</name>
</gene>
<sequence>PLDFPYFADKPLDEFREQTFDGFGGSPIPVDKDLGWIVPKGLKRRWDLRVGKSQEVLPGIVSDVEGINLFFHDSKHSRPCMMLNTRLPTKT</sequence>
<accession>A0A1H8WL38</accession>
<evidence type="ECO:0000313" key="2">
    <source>
        <dbReference type="Proteomes" id="UP000198775"/>
    </source>
</evidence>
<protein>
    <submittedName>
        <fullName evidence="1">Uncharacterized protein</fullName>
    </submittedName>
</protein>
<name>A0A1H8WL38_9EURY</name>
<reference evidence="2" key="1">
    <citation type="submission" date="2016-10" db="EMBL/GenBank/DDBJ databases">
        <authorList>
            <person name="Varghese N."/>
            <person name="Submissions S."/>
        </authorList>
    </citation>
    <scope>NUCLEOTIDE SEQUENCE [LARGE SCALE GENOMIC DNA]</scope>
    <source>
        <strain evidence="2">IBRC-M 10043</strain>
    </source>
</reference>
<evidence type="ECO:0000313" key="1">
    <source>
        <dbReference type="EMBL" id="SEP28309.1"/>
    </source>
</evidence>
<keyword evidence="2" id="KW-1185">Reference proteome</keyword>
<dbReference type="EMBL" id="FOCX01000063">
    <property type="protein sequence ID" value="SEP28309.1"/>
    <property type="molecule type" value="Genomic_DNA"/>
</dbReference>
<dbReference type="AlphaFoldDB" id="A0A1H8WL38"/>
<proteinExistence type="predicted"/>